<evidence type="ECO:0000313" key="4">
    <source>
        <dbReference type="Proteomes" id="UP000273143"/>
    </source>
</evidence>
<proteinExistence type="predicted"/>
<name>A0A3Q9JKV8_9GAMM</name>
<reference evidence="4" key="1">
    <citation type="submission" date="2018-06" db="EMBL/GenBank/DDBJ databases">
        <title>Complete genome of Pseudomonas insecticola strain QZS01.</title>
        <authorList>
            <person name="Wang J."/>
            <person name="Su Q."/>
        </authorList>
    </citation>
    <scope>NUCLEOTIDE SEQUENCE [LARGE SCALE GENOMIC DNA]</scope>
    <source>
        <strain evidence="4">QZS01</strain>
    </source>
</reference>
<evidence type="ECO:0000256" key="1">
    <source>
        <dbReference type="SAM" id="MobiDB-lite"/>
    </source>
</evidence>
<feature type="transmembrane region" description="Helical" evidence="2">
    <location>
        <begin position="94"/>
        <end position="112"/>
    </location>
</feature>
<organism evidence="3 4">
    <name type="scientific">Entomomonas moraniae</name>
    <dbReference type="NCBI Taxonomy" id="2213226"/>
    <lineage>
        <taxon>Bacteria</taxon>
        <taxon>Pseudomonadati</taxon>
        <taxon>Pseudomonadota</taxon>
        <taxon>Gammaproteobacteria</taxon>
        <taxon>Pseudomonadales</taxon>
        <taxon>Pseudomonadaceae</taxon>
        <taxon>Entomomonas</taxon>
    </lineage>
</organism>
<keyword evidence="4" id="KW-1185">Reference proteome</keyword>
<keyword evidence="2" id="KW-0472">Membrane</keyword>
<evidence type="ECO:0000313" key="3">
    <source>
        <dbReference type="EMBL" id="AZS51907.1"/>
    </source>
</evidence>
<feature type="transmembrane region" description="Helical" evidence="2">
    <location>
        <begin position="34"/>
        <end position="52"/>
    </location>
</feature>
<accession>A0A3Q9JKV8</accession>
<sequence length="145" mass="17022">MDQQDYFILWSVYLCAAFVLLLASIFFTGFLWRFLKEPIVIIVAILLFYPILIDPEKGQYAPAIAVMAMDFLMHVGDHQVEIANDLFYKIEMVLIAYFIFAIFIRSPVEIVARKWWQSRRKKSQEDHAPEDVMQQDVTLQANEKL</sequence>
<feature type="compositionally biased region" description="Polar residues" evidence="1">
    <location>
        <begin position="135"/>
        <end position="145"/>
    </location>
</feature>
<feature type="region of interest" description="Disordered" evidence="1">
    <location>
        <begin position="124"/>
        <end position="145"/>
    </location>
</feature>
<dbReference type="Proteomes" id="UP000273143">
    <property type="component" value="Chromosome"/>
</dbReference>
<gene>
    <name evidence="3" type="ORF">DM558_14530</name>
</gene>
<feature type="transmembrane region" description="Helical" evidence="2">
    <location>
        <begin position="6"/>
        <end position="27"/>
    </location>
</feature>
<dbReference type="EMBL" id="CP029822">
    <property type="protein sequence ID" value="AZS51907.1"/>
    <property type="molecule type" value="Genomic_DNA"/>
</dbReference>
<dbReference type="AlphaFoldDB" id="A0A3Q9JKV8"/>
<protein>
    <submittedName>
        <fullName evidence="3">Uncharacterized protein</fullName>
    </submittedName>
</protein>
<keyword evidence="2" id="KW-1133">Transmembrane helix</keyword>
<dbReference type="RefSeq" id="WP_127164581.1">
    <property type="nucleotide sequence ID" value="NZ_CP029822.1"/>
</dbReference>
<evidence type="ECO:0000256" key="2">
    <source>
        <dbReference type="SAM" id="Phobius"/>
    </source>
</evidence>
<keyword evidence="2" id="KW-0812">Transmembrane</keyword>
<dbReference type="KEGG" id="emo:DM558_14530"/>